<accession>A0ABR0F0T5</accession>
<organism evidence="3 4">
    <name type="scientific">Zasmidium cellare</name>
    <name type="common">Wine cellar mold</name>
    <name type="synonym">Racodium cellare</name>
    <dbReference type="NCBI Taxonomy" id="395010"/>
    <lineage>
        <taxon>Eukaryota</taxon>
        <taxon>Fungi</taxon>
        <taxon>Dikarya</taxon>
        <taxon>Ascomycota</taxon>
        <taxon>Pezizomycotina</taxon>
        <taxon>Dothideomycetes</taxon>
        <taxon>Dothideomycetidae</taxon>
        <taxon>Mycosphaerellales</taxon>
        <taxon>Mycosphaerellaceae</taxon>
        <taxon>Zasmidium</taxon>
    </lineage>
</organism>
<evidence type="ECO:0000256" key="2">
    <source>
        <dbReference type="SAM" id="MobiDB-lite"/>
    </source>
</evidence>
<dbReference type="Proteomes" id="UP001305779">
    <property type="component" value="Unassembled WGS sequence"/>
</dbReference>
<dbReference type="EMBL" id="JAXOVC010000001">
    <property type="protein sequence ID" value="KAK4507526.1"/>
    <property type="molecule type" value="Genomic_DNA"/>
</dbReference>
<feature type="region of interest" description="Disordered" evidence="2">
    <location>
        <begin position="251"/>
        <end position="276"/>
    </location>
</feature>
<dbReference type="PANTHER" id="PTHR36512">
    <property type="entry name" value="D-AMINOPEPTIDASE"/>
    <property type="match status" value="1"/>
</dbReference>
<dbReference type="PANTHER" id="PTHR36512:SF3">
    <property type="entry name" value="BLR5678 PROTEIN"/>
    <property type="match status" value="1"/>
</dbReference>
<dbReference type="InterPro" id="IPR005321">
    <property type="entry name" value="Peptidase_S58_DmpA"/>
</dbReference>
<dbReference type="InterPro" id="IPR016117">
    <property type="entry name" value="ArgJ-like_dom_sf"/>
</dbReference>
<comment type="similarity">
    <text evidence="1">Belongs to the peptidase S58 family.</text>
</comment>
<proteinExistence type="inferred from homology"/>
<keyword evidence="4" id="KW-1185">Reference proteome</keyword>
<sequence length="417" mass="44565">MSTPSTPNKPLRIRDLGYSPGIHTPGPSNTILDVPGVHISQTTVPTSPNLPSWSTAVKGCTIITPRPPKEFYKPCAAGIFCFNGNGEVTGANQVRDWGFVNMPVGFTNSLSLGSVFNGIWDWVLDQQDAMGWSSLDKARHYGTPVVGETADWLVNSVLRESRLGGEEIKKCFEGLRNLEDGGVVQEGQFGGGAGMTCHHHAGGTGTSSRKVGGGEGSEREYTLGVLVQSNYGHLIDLNIGGVPVGKILLKDREKDNPSPSTDQGTDVHAPSEQGGRTDAGSILILLITDVPLETHQLNRLARHATAGLTKVGSYGVGRTHSGDIFLALSTAEQGPEQLDPDTKMRHMNPTQTYEREVVRNESVDAWFYAAAEAVEEAVLNSLVGGTSGVVGMERGTVVPGLPVERVKQILEEHLVKV</sequence>
<protein>
    <recommendedName>
        <fullName evidence="5">D-aminopeptidase</fullName>
    </recommendedName>
</protein>
<reference evidence="3 4" key="1">
    <citation type="journal article" date="2023" name="G3 (Bethesda)">
        <title>A chromosome-level genome assembly of Zasmidium syzygii isolated from banana leaves.</title>
        <authorList>
            <person name="van Westerhoven A.C."/>
            <person name="Mehrabi R."/>
            <person name="Talebi R."/>
            <person name="Steentjes M.B.F."/>
            <person name="Corcolon B."/>
            <person name="Chong P.A."/>
            <person name="Kema G.H.J."/>
            <person name="Seidl M.F."/>
        </authorList>
    </citation>
    <scope>NUCLEOTIDE SEQUENCE [LARGE SCALE GENOMIC DNA]</scope>
    <source>
        <strain evidence="3 4">P124</strain>
    </source>
</reference>
<evidence type="ECO:0008006" key="5">
    <source>
        <dbReference type="Google" id="ProtNLM"/>
    </source>
</evidence>
<evidence type="ECO:0000313" key="3">
    <source>
        <dbReference type="EMBL" id="KAK4507526.1"/>
    </source>
</evidence>
<dbReference type="Gene3D" id="3.60.70.12">
    <property type="entry name" value="L-amino peptidase D-ALA esterase/amidase"/>
    <property type="match status" value="1"/>
</dbReference>
<evidence type="ECO:0000313" key="4">
    <source>
        <dbReference type="Proteomes" id="UP001305779"/>
    </source>
</evidence>
<dbReference type="SUPFAM" id="SSF56266">
    <property type="entry name" value="DmpA/ArgJ-like"/>
    <property type="match status" value="1"/>
</dbReference>
<dbReference type="Pfam" id="PF03576">
    <property type="entry name" value="Peptidase_S58"/>
    <property type="match status" value="1"/>
</dbReference>
<comment type="caution">
    <text evidence="3">The sequence shown here is derived from an EMBL/GenBank/DDBJ whole genome shotgun (WGS) entry which is preliminary data.</text>
</comment>
<evidence type="ECO:0000256" key="1">
    <source>
        <dbReference type="ARBA" id="ARBA00007068"/>
    </source>
</evidence>
<gene>
    <name evidence="3" type="ORF">PRZ48_001261</name>
</gene>
<name>A0ABR0F0T5_ZASCE</name>